<evidence type="ECO:0000256" key="3">
    <source>
        <dbReference type="ARBA" id="ARBA00022448"/>
    </source>
</evidence>
<keyword evidence="7" id="KW-0175">Coiled coil</keyword>
<name>A0A194SCV1_RHOGW</name>
<evidence type="ECO:0000313" key="12">
    <source>
        <dbReference type="EMBL" id="KPV78417.1"/>
    </source>
</evidence>
<evidence type="ECO:0000256" key="8">
    <source>
        <dbReference type="ARBA" id="ARBA00023136"/>
    </source>
</evidence>
<dbReference type="AlphaFoldDB" id="A0A194SCV1"/>
<comment type="subcellular location">
    <subcellularLocation>
        <location evidence="1">Membrane</location>
        <topology evidence="1">Single-pass type IV membrane protein</topology>
    </subcellularLocation>
</comment>
<evidence type="ECO:0000313" key="13">
    <source>
        <dbReference type="Proteomes" id="UP000053890"/>
    </source>
</evidence>
<evidence type="ECO:0000259" key="11">
    <source>
        <dbReference type="PROSITE" id="PS50192"/>
    </source>
</evidence>
<organism evidence="12 13">
    <name type="scientific">Rhodotorula graminis (strain WP1)</name>
    <dbReference type="NCBI Taxonomy" id="578459"/>
    <lineage>
        <taxon>Eukaryota</taxon>
        <taxon>Fungi</taxon>
        <taxon>Dikarya</taxon>
        <taxon>Basidiomycota</taxon>
        <taxon>Pucciniomycotina</taxon>
        <taxon>Microbotryomycetes</taxon>
        <taxon>Sporidiobolales</taxon>
        <taxon>Sporidiobolaceae</taxon>
        <taxon>Rhodotorula</taxon>
    </lineage>
</organism>
<evidence type="ECO:0000256" key="10">
    <source>
        <dbReference type="SAM" id="Phobius"/>
    </source>
</evidence>
<feature type="region of interest" description="Disordered" evidence="9">
    <location>
        <begin position="200"/>
        <end position="289"/>
    </location>
</feature>
<evidence type="ECO:0000256" key="2">
    <source>
        <dbReference type="ARBA" id="ARBA00009063"/>
    </source>
</evidence>
<dbReference type="FunFam" id="1.20.5.110:FF:000069">
    <property type="entry name" value="Related to syntaxin 18"/>
    <property type="match status" value="1"/>
</dbReference>
<dbReference type="Pfam" id="PF10496">
    <property type="entry name" value="Syntaxin-18_N"/>
    <property type="match status" value="1"/>
</dbReference>
<dbReference type="SUPFAM" id="SSF58038">
    <property type="entry name" value="SNARE fusion complex"/>
    <property type="match status" value="1"/>
</dbReference>
<feature type="transmembrane region" description="Helical" evidence="10">
    <location>
        <begin position="379"/>
        <end position="398"/>
    </location>
</feature>
<keyword evidence="6 10" id="KW-1133">Transmembrane helix</keyword>
<dbReference type="Gene3D" id="1.20.5.110">
    <property type="match status" value="1"/>
</dbReference>
<protein>
    <recommendedName>
        <fullName evidence="11">t-SNARE coiled-coil homology domain-containing protein</fullName>
    </recommendedName>
</protein>
<evidence type="ECO:0000256" key="7">
    <source>
        <dbReference type="ARBA" id="ARBA00023054"/>
    </source>
</evidence>
<dbReference type="InterPro" id="IPR019529">
    <property type="entry name" value="Syntaxin-18_N"/>
</dbReference>
<feature type="domain" description="T-SNARE coiled-coil homology" evidence="11">
    <location>
        <begin position="308"/>
        <end position="370"/>
    </location>
</feature>
<dbReference type="OMA" id="YRIRTHI"/>
<dbReference type="GeneID" id="28973531"/>
<dbReference type="PANTHER" id="PTHR15959">
    <property type="entry name" value="SYNTAXIN-18"/>
    <property type="match status" value="1"/>
</dbReference>
<dbReference type="GO" id="GO:0015031">
    <property type="term" value="P:protein transport"/>
    <property type="evidence" value="ECO:0007669"/>
    <property type="project" value="UniProtKB-KW"/>
</dbReference>
<evidence type="ECO:0000256" key="1">
    <source>
        <dbReference type="ARBA" id="ARBA00004211"/>
    </source>
</evidence>
<dbReference type="GO" id="GO:0031201">
    <property type="term" value="C:SNARE complex"/>
    <property type="evidence" value="ECO:0007669"/>
    <property type="project" value="TreeGrafter"/>
</dbReference>
<dbReference type="GO" id="GO:0005783">
    <property type="term" value="C:endoplasmic reticulum"/>
    <property type="evidence" value="ECO:0007669"/>
    <property type="project" value="TreeGrafter"/>
</dbReference>
<keyword evidence="4 10" id="KW-0812">Transmembrane</keyword>
<dbReference type="GO" id="GO:0006890">
    <property type="term" value="P:retrograde vesicle-mediated transport, Golgi to endoplasmic reticulum"/>
    <property type="evidence" value="ECO:0007669"/>
    <property type="project" value="TreeGrafter"/>
</dbReference>
<gene>
    <name evidence="12" type="ORF">RHOBADRAFT_33102</name>
</gene>
<keyword evidence="13" id="KW-1185">Reference proteome</keyword>
<keyword evidence="5" id="KW-0653">Protein transport</keyword>
<dbReference type="InterPro" id="IPR000727">
    <property type="entry name" value="T_SNARE_dom"/>
</dbReference>
<dbReference type="Proteomes" id="UP000053890">
    <property type="component" value="Unassembled WGS sequence"/>
</dbReference>
<sequence length="399" mass="43631">MLAEDRTLEFREAVKAKEHAFPPNKRQRVKFGPHRSGPDAALDPWTQQADQVATNLRSFLGFLASIRRAYLDLGSSASNPHAHHQQPARQLDASKGLAAWEGVRWLTDRERDEIDFAVKVALRKSVDRVRELESLEKARLAAAKRDNPNAGLSRFLGLASSSPSLSPEAEVLADHRAHVTLYLNELLAVVSQRQRDQQEARVRRQLERTQSLGGMGGGGALGMDALGRDMAAKAKSERASGRGGKGASVDERNGASGATVGAVPSMYRPAPIPGENGVGDDDDDDNPLGSELTAEQVQQFEAEESALLKATQSDLEALKTAESSLLEIASLQSQLAQHLGQQSELTDKLWEEAVTVSGEVERGNKQLKQAKERSRDSRMWLLIFLLGSSFTLLFLDYYA</sequence>
<keyword evidence="8 10" id="KW-0472">Membrane</keyword>
<keyword evidence="3" id="KW-0813">Transport</keyword>
<dbReference type="RefSeq" id="XP_018274466.1">
    <property type="nucleotide sequence ID" value="XM_018413082.1"/>
</dbReference>
<proteinExistence type="inferred from homology"/>
<feature type="region of interest" description="Disordered" evidence="9">
    <location>
        <begin position="18"/>
        <end position="42"/>
    </location>
</feature>
<evidence type="ECO:0000256" key="9">
    <source>
        <dbReference type="SAM" id="MobiDB-lite"/>
    </source>
</evidence>
<comment type="similarity">
    <text evidence="2">Belongs to the syntaxin family.</text>
</comment>
<evidence type="ECO:0000256" key="4">
    <source>
        <dbReference type="ARBA" id="ARBA00022692"/>
    </source>
</evidence>
<evidence type="ECO:0000256" key="6">
    <source>
        <dbReference type="ARBA" id="ARBA00022989"/>
    </source>
</evidence>
<reference evidence="12 13" key="1">
    <citation type="journal article" date="2015" name="Front. Microbiol.">
        <title>Genome sequence of the plant growth promoting endophytic yeast Rhodotorula graminis WP1.</title>
        <authorList>
            <person name="Firrincieli A."/>
            <person name="Otillar R."/>
            <person name="Salamov A."/>
            <person name="Schmutz J."/>
            <person name="Khan Z."/>
            <person name="Redman R.S."/>
            <person name="Fleck N.D."/>
            <person name="Lindquist E."/>
            <person name="Grigoriev I.V."/>
            <person name="Doty S.L."/>
        </authorList>
    </citation>
    <scope>NUCLEOTIDE SEQUENCE [LARGE SCALE GENOMIC DNA]</scope>
    <source>
        <strain evidence="12 13">WP1</strain>
    </source>
</reference>
<evidence type="ECO:0000256" key="5">
    <source>
        <dbReference type="ARBA" id="ARBA00022927"/>
    </source>
</evidence>
<feature type="compositionally biased region" description="Basic and acidic residues" evidence="9">
    <location>
        <begin position="226"/>
        <end position="240"/>
    </location>
</feature>
<accession>A0A194SCV1</accession>
<dbReference type="OrthoDB" id="342981at2759"/>
<dbReference type="PROSITE" id="PS50192">
    <property type="entry name" value="T_SNARE"/>
    <property type="match status" value="1"/>
</dbReference>
<dbReference type="STRING" id="578459.A0A194SCV1"/>
<dbReference type="PANTHER" id="PTHR15959:SF0">
    <property type="entry name" value="SYNTAXIN-18"/>
    <property type="match status" value="1"/>
</dbReference>
<dbReference type="EMBL" id="KQ474073">
    <property type="protein sequence ID" value="KPV78417.1"/>
    <property type="molecule type" value="Genomic_DNA"/>
</dbReference>